<sequence length="61" mass="6612">MAGCRSLGIADAENVAITGEGTIDGQGAVWWERWRENIRKPGKKAAQIAQGLSILKTPARY</sequence>
<accession>A0A060CAX0</accession>
<dbReference type="InterPro" id="IPR011050">
    <property type="entry name" value="Pectin_lyase_fold/virulence"/>
</dbReference>
<keyword evidence="2 4" id="KW-0378">Hydrolase</keyword>
<dbReference type="GO" id="GO:0004650">
    <property type="term" value="F:polygalacturonase activity"/>
    <property type="evidence" value="ECO:0007669"/>
    <property type="project" value="InterPro"/>
</dbReference>
<dbReference type="Gene3D" id="2.160.20.10">
    <property type="entry name" value="Single-stranded right-handed beta-helix, Pectin lyase-like"/>
    <property type="match status" value="1"/>
</dbReference>
<name>A0A060CAX0_9GAMM</name>
<evidence type="ECO:0000256" key="4">
    <source>
        <dbReference type="RuleBase" id="RU361169"/>
    </source>
</evidence>
<dbReference type="SUPFAM" id="SSF51126">
    <property type="entry name" value="Pectin lyase-like"/>
    <property type="match status" value="1"/>
</dbReference>
<dbReference type="Pfam" id="PF00295">
    <property type="entry name" value="Glyco_hydro_28"/>
    <property type="match status" value="1"/>
</dbReference>
<organism evidence="5">
    <name type="scientific">uncultured Pectobacterium sp</name>
    <dbReference type="NCBI Taxonomy" id="228954"/>
    <lineage>
        <taxon>Bacteria</taxon>
        <taxon>Pseudomonadati</taxon>
        <taxon>Pseudomonadota</taxon>
        <taxon>Gammaproteobacteria</taxon>
        <taxon>Enterobacterales</taxon>
        <taxon>Pectobacteriaceae</taxon>
        <taxon>Pectobacterium</taxon>
        <taxon>environmental samples</taxon>
    </lineage>
</organism>
<evidence type="ECO:0000256" key="2">
    <source>
        <dbReference type="ARBA" id="ARBA00022801"/>
    </source>
</evidence>
<protein>
    <submittedName>
        <fullName evidence="5">CAZy families GH28 protein</fullName>
    </submittedName>
</protein>
<evidence type="ECO:0000313" key="5">
    <source>
        <dbReference type="EMBL" id="AIA93813.1"/>
    </source>
</evidence>
<dbReference type="InterPro" id="IPR012334">
    <property type="entry name" value="Pectin_lyas_fold"/>
</dbReference>
<dbReference type="AlphaFoldDB" id="A0A060CAX0"/>
<keyword evidence="3 4" id="KW-0326">Glycosidase</keyword>
<evidence type="ECO:0000256" key="3">
    <source>
        <dbReference type="ARBA" id="ARBA00023295"/>
    </source>
</evidence>
<reference evidence="5" key="1">
    <citation type="journal article" date="2013" name="Environ. Microbiol.">
        <title>Seasonally variable intestinal metagenomes of the red palm weevil (Rhynchophorus ferrugineus).</title>
        <authorList>
            <person name="Jia S."/>
            <person name="Zhang X."/>
            <person name="Zhang G."/>
            <person name="Yin A."/>
            <person name="Zhang S."/>
            <person name="Li F."/>
            <person name="Wang L."/>
            <person name="Zhao D."/>
            <person name="Yun Q."/>
            <person name="Tala"/>
            <person name="Wang J."/>
            <person name="Sun G."/>
            <person name="Baabdullah M."/>
            <person name="Yu X."/>
            <person name="Hu S."/>
            <person name="Al-Mssallem I.S."/>
            <person name="Yu J."/>
        </authorList>
    </citation>
    <scope>NUCLEOTIDE SEQUENCE</scope>
</reference>
<dbReference type="InterPro" id="IPR000743">
    <property type="entry name" value="Glyco_hydro_28"/>
</dbReference>
<dbReference type="GO" id="GO:0005975">
    <property type="term" value="P:carbohydrate metabolic process"/>
    <property type="evidence" value="ECO:0007669"/>
    <property type="project" value="InterPro"/>
</dbReference>
<proteinExistence type="inferred from homology"/>
<dbReference type="EMBL" id="KF126466">
    <property type="protein sequence ID" value="AIA93813.1"/>
    <property type="molecule type" value="Genomic_DNA"/>
</dbReference>
<comment type="similarity">
    <text evidence="1 4">Belongs to the glycosyl hydrolase 28 family.</text>
</comment>
<evidence type="ECO:0000256" key="1">
    <source>
        <dbReference type="ARBA" id="ARBA00008834"/>
    </source>
</evidence>